<proteinExistence type="predicted"/>
<evidence type="ECO:0000313" key="2">
    <source>
        <dbReference type="EMBL" id="KAA5609104.1"/>
    </source>
</evidence>
<gene>
    <name evidence="2" type="ORF">F1189_25700</name>
</gene>
<dbReference type="EMBL" id="VWPK01000059">
    <property type="protein sequence ID" value="KAA5609104.1"/>
    <property type="molecule type" value="Genomic_DNA"/>
</dbReference>
<dbReference type="RefSeq" id="WP_150044251.1">
    <property type="nucleotide sequence ID" value="NZ_OW485601.1"/>
</dbReference>
<dbReference type="OrthoDB" id="5705574at2"/>
<dbReference type="InterPro" id="IPR001466">
    <property type="entry name" value="Beta-lactam-related"/>
</dbReference>
<feature type="domain" description="Beta-lactamase-related" evidence="1">
    <location>
        <begin position="23"/>
        <end position="385"/>
    </location>
</feature>
<dbReference type="Proteomes" id="UP000325255">
    <property type="component" value="Unassembled WGS sequence"/>
</dbReference>
<keyword evidence="3" id="KW-1185">Reference proteome</keyword>
<reference evidence="2 3" key="1">
    <citation type="submission" date="2019-09" db="EMBL/GenBank/DDBJ databases">
        <title>Genome sequence of Rhodovastum atsumiense, a diverse member of the Acetobacteraceae family of non-sulfur purple photosynthetic bacteria.</title>
        <authorList>
            <person name="Meyer T."/>
            <person name="Kyndt J."/>
        </authorList>
    </citation>
    <scope>NUCLEOTIDE SEQUENCE [LARGE SCALE GENOMIC DNA]</scope>
    <source>
        <strain evidence="2 3">DSM 21279</strain>
    </source>
</reference>
<evidence type="ECO:0000313" key="3">
    <source>
        <dbReference type="Proteomes" id="UP000325255"/>
    </source>
</evidence>
<evidence type="ECO:0000259" key="1">
    <source>
        <dbReference type="Pfam" id="PF00144"/>
    </source>
</evidence>
<organism evidence="2 3">
    <name type="scientific">Rhodovastum atsumiense</name>
    <dbReference type="NCBI Taxonomy" id="504468"/>
    <lineage>
        <taxon>Bacteria</taxon>
        <taxon>Pseudomonadati</taxon>
        <taxon>Pseudomonadota</taxon>
        <taxon>Alphaproteobacteria</taxon>
        <taxon>Acetobacterales</taxon>
        <taxon>Acetobacteraceae</taxon>
        <taxon>Rhodovastum</taxon>
    </lineage>
</organism>
<dbReference type="InterPro" id="IPR012338">
    <property type="entry name" value="Beta-lactam/transpept-like"/>
</dbReference>
<sequence>MMNPLFPLHQGVPPANLCARIHSTVQQALDDQRLVGAVVLVARDGALVHQQAAGFADRESARPMALETVFRLASVSKPIVSTAALALVAQGRLDLDAGIERWLPEFQPRLADGRPARITARQLLSHTAGLGYRFFEIHADGLYARAGVSDGMDASGISLEENLRRLASVPLLYEPGTAWGYSLATDVLGALIARIHGTSLDEAVRRLVTGPLGMVDTGFIARDPQCVATAYVNDTPQPHRLAEGETVSAFEGAVGILYSPGRIFDPRAFPSGGAGMAGTAEDLMRLLEALRQGYGVLLPNELIAEMARDQTGGRELPDAPGFGFGLGVSVLRDPALAASPESEGTWRWGGAYGHSWFVDRAQGLSVVAFTNTLYEGMSGRFVTDLRDAVYGALEVRR</sequence>
<dbReference type="PANTHER" id="PTHR43283">
    <property type="entry name" value="BETA-LACTAMASE-RELATED"/>
    <property type="match status" value="1"/>
</dbReference>
<accession>A0A5M6ILI0</accession>
<protein>
    <submittedName>
        <fullName evidence="2">Beta-lactamase family protein</fullName>
    </submittedName>
</protein>
<dbReference type="InterPro" id="IPR050789">
    <property type="entry name" value="Diverse_Enzym_Activities"/>
</dbReference>
<dbReference type="SUPFAM" id="SSF56601">
    <property type="entry name" value="beta-lactamase/transpeptidase-like"/>
    <property type="match status" value="1"/>
</dbReference>
<dbReference type="PANTHER" id="PTHR43283:SF3">
    <property type="entry name" value="BETA-LACTAMASE FAMILY PROTEIN (AFU_ORTHOLOGUE AFUA_5G07500)"/>
    <property type="match status" value="1"/>
</dbReference>
<name>A0A5M6ILI0_9PROT</name>
<dbReference type="Gene3D" id="3.40.710.10">
    <property type="entry name" value="DD-peptidase/beta-lactamase superfamily"/>
    <property type="match status" value="1"/>
</dbReference>
<comment type="caution">
    <text evidence="2">The sequence shown here is derived from an EMBL/GenBank/DDBJ whole genome shotgun (WGS) entry which is preliminary data.</text>
</comment>
<dbReference type="AlphaFoldDB" id="A0A5M6ILI0"/>
<dbReference type="Pfam" id="PF00144">
    <property type="entry name" value="Beta-lactamase"/>
    <property type="match status" value="1"/>
</dbReference>